<name>A0AAJ6BI12_9BACT</name>
<dbReference type="NCBIfam" id="TIGR04056">
    <property type="entry name" value="OMP_RagA_SusC"/>
    <property type="match status" value="1"/>
</dbReference>
<accession>A0AAJ6BI12</accession>
<keyword evidence="1" id="KW-0732">Signal</keyword>
<protein>
    <submittedName>
        <fullName evidence="2">SusC/RagA family TonB-linked outer membrane protein</fullName>
    </submittedName>
</protein>
<dbReference type="InterPro" id="IPR037066">
    <property type="entry name" value="Plug_dom_sf"/>
</dbReference>
<evidence type="ECO:0000313" key="3">
    <source>
        <dbReference type="Proteomes" id="UP001220610"/>
    </source>
</evidence>
<feature type="signal peptide" evidence="1">
    <location>
        <begin position="1"/>
        <end position="27"/>
    </location>
</feature>
<dbReference type="AlphaFoldDB" id="A0AAJ6BI12"/>
<feature type="chain" id="PRO_5042516907" evidence="1">
    <location>
        <begin position="28"/>
        <end position="968"/>
    </location>
</feature>
<evidence type="ECO:0000313" key="2">
    <source>
        <dbReference type="EMBL" id="WEK38330.1"/>
    </source>
</evidence>
<proteinExistence type="predicted"/>
<sequence>MKKYLTIKTVGLFLAAVLTGAAGSASAQSAATDTSGDKTAQSGVVYEPGPLLQIPKTRSVAAYSTTSGEVLSVTPVANLTNTLYGRLNGLMVSQNGGQPGYDQAGLFMRGRGTYDNPNIVCYVDGFQVDISFYFQYLSAGEIESITLLKDPVTLATFGVKGANGVLWVTTKRAKTGEFRVDAQVVSGIQQAIKINKPYNSYDYARLYNQAISNDNYSLNGNQYAWTPTYSDAQLQSYKDGTGTNVDWYSEALKKIAHYTDANVNVQGGISEMARYNLFLDYMSQTGLFNAPRDGELGNNAGLQRFTIRSNIDLKFFKIFEGKVDLGGRIESYRYPMSSNNYDNASAWWSQLTTYPNNIYPVRDPATGNWSGNTLYPNNPVAQLNALGIYTSHDRTLQGNFSLKEDLGFVTPGLYLSQSVSFNTWSRVAQNKTATYARYYEGAVATSDRTTQISFGSNNPSGQTTWRQSNLVAGYDRSFNDHALSAVLNYYASELIPDANEDPSRITYRWQHLGARANYAYKGRYIAEIGAGYSGSDYYAPGNQWKFYPAVSLGWVVSNEPFLKDNRWISELKIKAGVGKAGNDQTNQGRYLYQQYYRYVAGSITGNNSLNYNNGLSLGRIASADISAEESTKYEAGFDLSLLSKININASWFLDKRSGIITRNNLVPGFLGYTGADMLPLQNIGKVTNSGVELAISYTDKVGDFTYGAELMGTYAKNKIDYQAEIPNKNGFSNTTGLPIGTPMGLVATGFYQLEDFNADGTLRSGIPVPGFGPVQPGDIRYADLDNNGIVDNTDITKIGNPGYPKFYYAFNLHVAYKSFDLSALFQGASGLSVNLLGSAYNLAVPFVGNTTIYPLAGNAWAYYPEQGIDTRNSASSPRLTTVSNTNNYTNSTFWMKDASFLRLRNLQLGYSMPEQLVQNLHLQKLRVFVTAVNPVLWSGFYKDYGLDPETPAGYPGIKSWNAGVSLSF</sequence>
<organism evidence="2 3">
    <name type="scientific">Candidatus Pseudobacter hemicellulosilyticus</name>
    <dbReference type="NCBI Taxonomy" id="3121375"/>
    <lineage>
        <taxon>Bacteria</taxon>
        <taxon>Pseudomonadati</taxon>
        <taxon>Bacteroidota</taxon>
        <taxon>Chitinophagia</taxon>
        <taxon>Chitinophagales</taxon>
        <taxon>Chitinophagaceae</taxon>
        <taxon>Pseudobacter</taxon>
    </lineage>
</organism>
<dbReference type="Gene3D" id="2.170.130.10">
    <property type="entry name" value="TonB-dependent receptor, plug domain"/>
    <property type="match status" value="1"/>
</dbReference>
<dbReference type="Proteomes" id="UP001220610">
    <property type="component" value="Chromosome"/>
</dbReference>
<reference evidence="2" key="1">
    <citation type="submission" date="2023-03" db="EMBL/GenBank/DDBJ databases">
        <title>Andean soil-derived lignocellulolytic bacterial consortium as a source of novel taxa and putative plastic-active enzymes.</title>
        <authorList>
            <person name="Diaz-Garcia L."/>
            <person name="Chuvochina M."/>
            <person name="Feuerriegel G."/>
            <person name="Bunk B."/>
            <person name="Sproer C."/>
            <person name="Streit W.R."/>
            <person name="Rodriguez L.M."/>
            <person name="Overmann J."/>
            <person name="Jimenez D.J."/>
        </authorList>
    </citation>
    <scope>NUCLEOTIDE SEQUENCE</scope>
    <source>
        <strain evidence="2">MAG 7</strain>
    </source>
</reference>
<dbReference type="EMBL" id="CP119311">
    <property type="protein sequence ID" value="WEK38330.1"/>
    <property type="molecule type" value="Genomic_DNA"/>
</dbReference>
<dbReference type="SUPFAM" id="SSF56935">
    <property type="entry name" value="Porins"/>
    <property type="match status" value="1"/>
</dbReference>
<evidence type="ECO:0000256" key="1">
    <source>
        <dbReference type="SAM" id="SignalP"/>
    </source>
</evidence>
<dbReference type="InterPro" id="IPR023996">
    <property type="entry name" value="TonB-dep_OMP_SusC/RagA"/>
</dbReference>
<gene>
    <name evidence="2" type="ORF">P0Y53_12555</name>
</gene>